<evidence type="ECO:0000256" key="1">
    <source>
        <dbReference type="SAM" id="SignalP"/>
    </source>
</evidence>
<dbReference type="EMBL" id="MFPV01000025">
    <property type="protein sequence ID" value="OGH62011.1"/>
    <property type="molecule type" value="Genomic_DNA"/>
</dbReference>
<sequence>MNKFLAISATILTFTFVGAGCGAATSSEVGPSGVNSAFKGAAIEFTAKDNSAVAKQALGADAAQLKSFTEYKFAGSGLILLVGEVGEEKNRPRVADKVGDSVKELAKAASLDYSSVGGLNDKKWFVFTLSKEADQATKMKVLGTISK</sequence>
<organism evidence="2 3">
    <name type="scientific">Candidatus Magasanikbacteria bacterium RIFCSPHIGHO2_01_FULL_50_8</name>
    <dbReference type="NCBI Taxonomy" id="1798674"/>
    <lineage>
        <taxon>Bacteria</taxon>
        <taxon>Candidatus Magasanikiibacteriota</taxon>
    </lineage>
</organism>
<dbReference type="Proteomes" id="UP000176329">
    <property type="component" value="Unassembled WGS sequence"/>
</dbReference>
<dbReference type="PROSITE" id="PS51257">
    <property type="entry name" value="PROKAR_LIPOPROTEIN"/>
    <property type="match status" value="1"/>
</dbReference>
<evidence type="ECO:0000313" key="3">
    <source>
        <dbReference type="Proteomes" id="UP000176329"/>
    </source>
</evidence>
<feature type="signal peptide" evidence="1">
    <location>
        <begin position="1"/>
        <end position="19"/>
    </location>
</feature>
<protein>
    <recommendedName>
        <fullName evidence="4">Lipoprotein</fullName>
    </recommendedName>
</protein>
<keyword evidence="1" id="KW-0732">Signal</keyword>
<name>A0A1F6LRJ3_9BACT</name>
<dbReference type="AlphaFoldDB" id="A0A1F6LRJ3"/>
<evidence type="ECO:0000313" key="2">
    <source>
        <dbReference type="EMBL" id="OGH62011.1"/>
    </source>
</evidence>
<comment type="caution">
    <text evidence="2">The sequence shown here is derived from an EMBL/GenBank/DDBJ whole genome shotgun (WGS) entry which is preliminary data.</text>
</comment>
<gene>
    <name evidence="2" type="ORF">A2848_01545</name>
</gene>
<evidence type="ECO:0008006" key="4">
    <source>
        <dbReference type="Google" id="ProtNLM"/>
    </source>
</evidence>
<reference evidence="2 3" key="1">
    <citation type="journal article" date="2016" name="Nat. Commun.">
        <title>Thousands of microbial genomes shed light on interconnected biogeochemical processes in an aquifer system.</title>
        <authorList>
            <person name="Anantharaman K."/>
            <person name="Brown C.T."/>
            <person name="Hug L.A."/>
            <person name="Sharon I."/>
            <person name="Castelle C.J."/>
            <person name="Probst A.J."/>
            <person name="Thomas B.C."/>
            <person name="Singh A."/>
            <person name="Wilkins M.J."/>
            <person name="Karaoz U."/>
            <person name="Brodie E.L."/>
            <person name="Williams K.H."/>
            <person name="Hubbard S.S."/>
            <person name="Banfield J.F."/>
        </authorList>
    </citation>
    <scope>NUCLEOTIDE SEQUENCE [LARGE SCALE GENOMIC DNA]</scope>
</reference>
<accession>A0A1F6LRJ3</accession>
<proteinExistence type="predicted"/>
<feature type="chain" id="PRO_5009525479" description="Lipoprotein" evidence="1">
    <location>
        <begin position="20"/>
        <end position="147"/>
    </location>
</feature>